<proteinExistence type="predicted"/>
<keyword evidence="2" id="KW-1185">Reference proteome</keyword>
<name>A0A0N4Z505_PARTI</name>
<evidence type="ECO:0000313" key="2">
    <source>
        <dbReference type="Proteomes" id="UP000038045"/>
    </source>
</evidence>
<sequence length="273" mass="29463">MTAIIQNNSEESTTTTVSQNAKNSDTSVDGSFHPDETSYSPSDVNRSVTSNAATSTSQDSGTTTLLTNTSGRSINTASSGKHLRKFASENSFMLGKNALQSVHVVSDKDSKNNEMKEDNCEFGTVHEISTKNRIFTVRPVTSLPGGAKRSCGSGTTPGKVSSKMQESEDGSGSLASEATVTSGAGVYNSATTTSKQKLRFKIRRPKSVSNMGNSISNNNYDTSYTSQTLHSMEGFDKLQNNGFLNSNEEQRRMSTVYMMDDDSTHEFEENQTG</sequence>
<organism evidence="2 3">
    <name type="scientific">Parastrongyloides trichosuri</name>
    <name type="common">Possum-specific nematode worm</name>
    <dbReference type="NCBI Taxonomy" id="131310"/>
    <lineage>
        <taxon>Eukaryota</taxon>
        <taxon>Metazoa</taxon>
        <taxon>Ecdysozoa</taxon>
        <taxon>Nematoda</taxon>
        <taxon>Chromadorea</taxon>
        <taxon>Rhabditida</taxon>
        <taxon>Tylenchina</taxon>
        <taxon>Panagrolaimomorpha</taxon>
        <taxon>Strongyloidoidea</taxon>
        <taxon>Strongyloididae</taxon>
        <taxon>Parastrongyloides</taxon>
    </lineage>
</organism>
<evidence type="ECO:0000256" key="1">
    <source>
        <dbReference type="SAM" id="MobiDB-lite"/>
    </source>
</evidence>
<dbReference type="AlphaFoldDB" id="A0A0N4Z505"/>
<feature type="region of interest" description="Disordered" evidence="1">
    <location>
        <begin position="1"/>
        <end position="79"/>
    </location>
</feature>
<reference evidence="3" key="1">
    <citation type="submission" date="2017-02" db="UniProtKB">
        <authorList>
            <consortium name="WormBaseParasite"/>
        </authorList>
    </citation>
    <scope>IDENTIFICATION</scope>
</reference>
<evidence type="ECO:0000313" key="3">
    <source>
        <dbReference type="WBParaSite" id="PTRK_0000207000.1"/>
    </source>
</evidence>
<feature type="region of interest" description="Disordered" evidence="1">
    <location>
        <begin position="141"/>
        <end position="177"/>
    </location>
</feature>
<dbReference type="Proteomes" id="UP000038045">
    <property type="component" value="Unplaced"/>
</dbReference>
<feature type="compositionally biased region" description="Low complexity" evidence="1">
    <location>
        <begin position="7"/>
        <end position="16"/>
    </location>
</feature>
<feature type="compositionally biased region" description="Polar residues" evidence="1">
    <location>
        <begin position="152"/>
        <end position="164"/>
    </location>
</feature>
<protein>
    <submittedName>
        <fullName evidence="3">Uncharacterized protein</fullName>
    </submittedName>
</protein>
<feature type="compositionally biased region" description="Polar residues" evidence="1">
    <location>
        <begin position="37"/>
        <end position="59"/>
    </location>
</feature>
<feature type="compositionally biased region" description="Low complexity" evidence="1">
    <location>
        <begin position="60"/>
        <end position="71"/>
    </location>
</feature>
<feature type="compositionally biased region" description="Polar residues" evidence="1">
    <location>
        <begin position="17"/>
        <end position="29"/>
    </location>
</feature>
<dbReference type="WBParaSite" id="PTRK_0000207000.1">
    <property type="protein sequence ID" value="PTRK_0000207000.1"/>
    <property type="gene ID" value="PTRK_0000207000"/>
</dbReference>
<accession>A0A0N4Z505</accession>